<evidence type="ECO:0000313" key="1">
    <source>
        <dbReference type="EMBL" id="MYD91870.1"/>
    </source>
</evidence>
<name>A0A6B1DVJ3_9CHLR</name>
<organism evidence="1">
    <name type="scientific">Caldilineaceae bacterium SB0662_bin_9</name>
    <dbReference type="NCBI Taxonomy" id="2605258"/>
    <lineage>
        <taxon>Bacteria</taxon>
        <taxon>Bacillati</taxon>
        <taxon>Chloroflexota</taxon>
        <taxon>Caldilineae</taxon>
        <taxon>Caldilineales</taxon>
        <taxon>Caldilineaceae</taxon>
    </lineage>
</organism>
<proteinExistence type="predicted"/>
<dbReference type="EMBL" id="VXPY01000119">
    <property type="protein sequence ID" value="MYD91870.1"/>
    <property type="molecule type" value="Genomic_DNA"/>
</dbReference>
<gene>
    <name evidence="1" type="ORF">F4Y08_16325</name>
</gene>
<sequence>MSIILSLSEAHAGFFAAGPQGMFSVGAEGDLTEVIQPESHLYATDSLDDRVLVGGAPHGVAFSRDGGQTWQAAWMDFVDSPVVAIAAAPDVADSHIVLAGTEDKGILRSANRGEGFYVCNYGLRSLAVLHICWAPPWPRDVWPRWRLAFAGTDEGFYRSPAAGRGWKRCEGAEGAFQVAAVDNRFHTTHIVLAGTETDGLWFSDDQGRRFRRLDNTPEQINALTALAGGGFVMSDAETLWHSPDGLNWTPLRDEEPCLVLQEAAGKVWAGSQDGLRQVNLNGTSA</sequence>
<dbReference type="InterPro" id="IPR015943">
    <property type="entry name" value="WD40/YVTN_repeat-like_dom_sf"/>
</dbReference>
<reference evidence="1" key="1">
    <citation type="submission" date="2019-09" db="EMBL/GenBank/DDBJ databases">
        <title>Characterisation of the sponge microbiome using genome-centric metagenomics.</title>
        <authorList>
            <person name="Engelberts J.P."/>
            <person name="Robbins S.J."/>
            <person name="De Goeij J.M."/>
            <person name="Aranda M."/>
            <person name="Bell S.C."/>
            <person name="Webster N.S."/>
        </authorList>
    </citation>
    <scope>NUCLEOTIDE SEQUENCE</scope>
    <source>
        <strain evidence="1">SB0662_bin_9</strain>
    </source>
</reference>
<protein>
    <recommendedName>
        <fullName evidence="2">Exo-alpha-sialidase</fullName>
    </recommendedName>
</protein>
<dbReference type="AlphaFoldDB" id="A0A6B1DVJ3"/>
<accession>A0A6B1DVJ3</accession>
<dbReference type="SUPFAM" id="SSF110296">
    <property type="entry name" value="Oligoxyloglucan reducing end-specific cellobiohydrolase"/>
    <property type="match status" value="1"/>
</dbReference>
<dbReference type="Gene3D" id="2.130.10.10">
    <property type="entry name" value="YVTN repeat-like/Quinoprotein amine dehydrogenase"/>
    <property type="match status" value="1"/>
</dbReference>
<evidence type="ECO:0008006" key="2">
    <source>
        <dbReference type="Google" id="ProtNLM"/>
    </source>
</evidence>
<comment type="caution">
    <text evidence="1">The sequence shown here is derived from an EMBL/GenBank/DDBJ whole genome shotgun (WGS) entry which is preliminary data.</text>
</comment>